<proteinExistence type="predicted"/>
<evidence type="ECO:0008006" key="4">
    <source>
        <dbReference type="Google" id="ProtNLM"/>
    </source>
</evidence>
<evidence type="ECO:0000256" key="1">
    <source>
        <dbReference type="SAM" id="MobiDB-lite"/>
    </source>
</evidence>
<dbReference type="EMBL" id="LR877160">
    <property type="protein sequence ID" value="CAD2220028.1"/>
    <property type="molecule type" value="Genomic_DNA"/>
</dbReference>
<dbReference type="Proteomes" id="UP000515908">
    <property type="component" value="Chromosome 16"/>
</dbReference>
<evidence type="ECO:0000313" key="2">
    <source>
        <dbReference type="EMBL" id="CAD2220028.1"/>
    </source>
</evidence>
<keyword evidence="3" id="KW-1185">Reference proteome</keyword>
<protein>
    <recommendedName>
        <fullName evidence="4">Exosome complex protein</fullName>
    </recommendedName>
</protein>
<organism evidence="2 3">
    <name type="scientific">Angomonas deanei</name>
    <dbReference type="NCBI Taxonomy" id="59799"/>
    <lineage>
        <taxon>Eukaryota</taxon>
        <taxon>Discoba</taxon>
        <taxon>Euglenozoa</taxon>
        <taxon>Kinetoplastea</taxon>
        <taxon>Metakinetoplastina</taxon>
        <taxon>Trypanosomatida</taxon>
        <taxon>Trypanosomatidae</taxon>
        <taxon>Strigomonadinae</taxon>
        <taxon>Angomonas</taxon>
    </lineage>
</organism>
<sequence>MDVDESIEPLLTQMQALRETLKIELMPKLTSEMTEEKLLTEYDSEGQGRLYLSAAFILAFGLYSLDKVQNNKPDQQVVLKIERITEYIKKLKEISQIQKQSHGSGANNGEEELFKMVSRQKSDAKDVVGRLLSHVESHNAVVEKKNSTRGKPKKRERDDETK</sequence>
<feature type="region of interest" description="Disordered" evidence="1">
    <location>
        <begin position="138"/>
        <end position="162"/>
    </location>
</feature>
<evidence type="ECO:0000313" key="3">
    <source>
        <dbReference type="Proteomes" id="UP000515908"/>
    </source>
</evidence>
<accession>A0A7G2CJI6</accession>
<gene>
    <name evidence="2" type="ORF">ADEAN_000754200</name>
</gene>
<dbReference type="AlphaFoldDB" id="A0A7G2CJI6"/>
<reference evidence="2 3" key="1">
    <citation type="submission" date="2020-08" db="EMBL/GenBank/DDBJ databases">
        <authorList>
            <person name="Newling K."/>
            <person name="Davey J."/>
            <person name="Forrester S."/>
        </authorList>
    </citation>
    <scope>NUCLEOTIDE SEQUENCE [LARGE SCALE GENOMIC DNA]</scope>
    <source>
        <strain evidence="3">Crithidia deanei Carvalho (ATCC PRA-265)</strain>
    </source>
</reference>
<name>A0A7G2CJI6_9TRYP</name>
<dbReference type="VEuPathDB" id="TriTrypDB:ADEAN_000754200"/>